<name>A0A9X5H4T5_9FIRM</name>
<evidence type="ECO:0000313" key="1">
    <source>
        <dbReference type="EMBL" id="NDO67358.1"/>
    </source>
</evidence>
<dbReference type="Proteomes" id="UP000474104">
    <property type="component" value="Unassembled WGS sequence"/>
</dbReference>
<sequence length="335" mass="38924">MSFQLMKARIKQSGDSLYNEQIKDAQDILKYDFCNDVSYNPNIYIYKTSKNIPLKMYDQKYSASYGSICKFLSPHDFPINLGEILYNESKKEYWLCIESYDVSNIHNEGKLGKCSRFIKWQDKYGAIHEIPVICRNATQYNNGEYRDEKIYLGSDQIMMYTQLNELTKKLDHGIRFFVDENKEEPSVYELTKPDTVDYSYMGTGMISLMLTECPYTPTDDELILGVCNYKAIKTSFPSSDGISISSISGTPKLKVGIPKTYSVDFFDKDKNKIDWKDIYFKWNIISDFDVVKNIYEDKIEIIVDNEDYIDSSFLLQIIINDNVDSEMKISVIDIV</sequence>
<protein>
    <submittedName>
        <fullName evidence="1">Uncharacterized protein</fullName>
    </submittedName>
</protein>
<reference evidence="1 2" key="1">
    <citation type="submission" date="2019-07" db="EMBL/GenBank/DDBJ databases">
        <title>Draft genome sequences of 15 bacterial species constituting the stable defined intestinal microbiota of the GM15 gnotobiotic mouse model.</title>
        <authorList>
            <person name="Elie C."/>
            <person name="Mathieu A."/>
            <person name="Saliou A."/>
            <person name="Darnaud M."/>
            <person name="Leulier F."/>
            <person name="Tamellini A."/>
        </authorList>
    </citation>
    <scope>NUCLEOTIDE SEQUENCE [LARGE SCALE GENOMIC DNA]</scope>
    <source>
        <strain evidence="2">ASF 502</strain>
    </source>
</reference>
<evidence type="ECO:0000313" key="2">
    <source>
        <dbReference type="Proteomes" id="UP000474104"/>
    </source>
</evidence>
<dbReference type="OrthoDB" id="1864046at2"/>
<proteinExistence type="predicted"/>
<dbReference type="EMBL" id="VIRB01000011">
    <property type="protein sequence ID" value="NDO67358.1"/>
    <property type="molecule type" value="Genomic_DNA"/>
</dbReference>
<accession>A0A9X5H4T5</accession>
<comment type="caution">
    <text evidence="1">The sequence shown here is derived from an EMBL/GenBank/DDBJ whole genome shotgun (WGS) entry which is preliminary data.</text>
</comment>
<dbReference type="AlphaFoldDB" id="A0A9X5H4T5"/>
<dbReference type="RefSeq" id="WP_004068598.1">
    <property type="nucleotide sequence ID" value="NZ_VIRB01000011.1"/>
</dbReference>
<organism evidence="1 2">
    <name type="scientific">Schaedlerella arabinosiphila</name>
    <dbReference type="NCBI Taxonomy" id="2044587"/>
    <lineage>
        <taxon>Bacteria</taxon>
        <taxon>Bacillati</taxon>
        <taxon>Bacillota</taxon>
        <taxon>Clostridia</taxon>
        <taxon>Lachnospirales</taxon>
        <taxon>Lachnospiraceae</taxon>
        <taxon>Schaedlerella</taxon>
    </lineage>
</organism>
<gene>
    <name evidence="1" type="ORF">FMM80_00860</name>
</gene>